<gene>
    <name evidence="2" type="ORF">MKW98_031125</name>
</gene>
<dbReference type="EMBL" id="JAJJMB010008256">
    <property type="protein sequence ID" value="KAI3924874.1"/>
    <property type="molecule type" value="Genomic_DNA"/>
</dbReference>
<dbReference type="Proteomes" id="UP001202328">
    <property type="component" value="Unassembled WGS sequence"/>
</dbReference>
<proteinExistence type="predicted"/>
<name>A0AAD4SWW6_9MAGN</name>
<protein>
    <submittedName>
        <fullName evidence="2">Uncharacterized protein</fullName>
    </submittedName>
</protein>
<evidence type="ECO:0000313" key="3">
    <source>
        <dbReference type="Proteomes" id="UP001202328"/>
    </source>
</evidence>
<evidence type="ECO:0000313" key="2">
    <source>
        <dbReference type="EMBL" id="KAI3924874.1"/>
    </source>
</evidence>
<feature type="region of interest" description="Disordered" evidence="1">
    <location>
        <begin position="1"/>
        <end position="20"/>
    </location>
</feature>
<organism evidence="2 3">
    <name type="scientific">Papaver atlanticum</name>
    <dbReference type="NCBI Taxonomy" id="357466"/>
    <lineage>
        <taxon>Eukaryota</taxon>
        <taxon>Viridiplantae</taxon>
        <taxon>Streptophyta</taxon>
        <taxon>Embryophyta</taxon>
        <taxon>Tracheophyta</taxon>
        <taxon>Spermatophyta</taxon>
        <taxon>Magnoliopsida</taxon>
        <taxon>Ranunculales</taxon>
        <taxon>Papaveraceae</taxon>
        <taxon>Papaveroideae</taxon>
        <taxon>Papaver</taxon>
    </lineage>
</organism>
<evidence type="ECO:0000256" key="1">
    <source>
        <dbReference type="SAM" id="MobiDB-lite"/>
    </source>
</evidence>
<sequence length="242" mass="27186">MKLLVSELSQQKKESPDGEIDRPVLYMATHVYKNIPDDPLHPKHVAAKKEEVREIYERDPNSSTQKHLDSDVVSLVFGRDGKGYIRGMGGEVSKTEILTSAACREQLRIEKLKNKFLKTKLNALEEIFNAFEAGRQDSNPAQPSAAAPQQCAGILYLLINFTLYNNFGHNLVTGCVLRNLKKTAVALRRVDFSIAPNDENYEVLIDEIIDRNMELCVGDGTLGDIDPGKTIEWPKQYVNRAL</sequence>
<keyword evidence="3" id="KW-1185">Reference proteome</keyword>
<feature type="compositionally biased region" description="Basic and acidic residues" evidence="1">
    <location>
        <begin position="10"/>
        <end position="20"/>
    </location>
</feature>
<reference evidence="2" key="1">
    <citation type="submission" date="2022-04" db="EMBL/GenBank/DDBJ databases">
        <title>A functionally conserved STORR gene fusion in Papaver species that diverged 16.8 million years ago.</title>
        <authorList>
            <person name="Catania T."/>
        </authorList>
    </citation>
    <scope>NUCLEOTIDE SEQUENCE</scope>
    <source>
        <strain evidence="2">S-188037</strain>
    </source>
</reference>
<accession>A0AAD4SWW6</accession>
<comment type="caution">
    <text evidence="2">The sequence shown here is derived from an EMBL/GenBank/DDBJ whole genome shotgun (WGS) entry which is preliminary data.</text>
</comment>
<dbReference type="AlphaFoldDB" id="A0AAD4SWW6"/>